<feature type="repeat" description="WD" evidence="3">
    <location>
        <begin position="996"/>
        <end position="1039"/>
    </location>
</feature>
<evidence type="ECO:0000313" key="5">
    <source>
        <dbReference type="EMBL" id="KAJ3832524.1"/>
    </source>
</evidence>
<reference evidence="5" key="1">
    <citation type="submission" date="2022-08" db="EMBL/GenBank/DDBJ databases">
        <authorList>
            <consortium name="DOE Joint Genome Institute"/>
            <person name="Min B."/>
            <person name="Riley R."/>
            <person name="Sierra-Patev S."/>
            <person name="Naranjo-Ortiz M."/>
            <person name="Looney B."/>
            <person name="Konkel Z."/>
            <person name="Slot J.C."/>
            <person name="Sakamoto Y."/>
            <person name="Steenwyk J.L."/>
            <person name="Rokas A."/>
            <person name="Carro J."/>
            <person name="Camarero S."/>
            <person name="Ferreira P."/>
            <person name="Molpeceres G."/>
            <person name="Ruiz-Duenas F.J."/>
            <person name="Serrano A."/>
            <person name="Henrissat B."/>
            <person name="Drula E."/>
            <person name="Hughes K.W."/>
            <person name="Mata J.L."/>
            <person name="Ishikawa N.K."/>
            <person name="Vargas-Isla R."/>
            <person name="Ushijima S."/>
            <person name="Smith C.A."/>
            <person name="Ahrendt S."/>
            <person name="Andreopoulos W."/>
            <person name="He G."/>
            <person name="Labutti K."/>
            <person name="Lipzen A."/>
            <person name="Ng V."/>
            <person name="Sandor L."/>
            <person name="Barry K."/>
            <person name="Martinez A.T."/>
            <person name="Xiao Y."/>
            <person name="Gibbons J.G."/>
            <person name="Terashima K."/>
            <person name="Hibbett D.S."/>
            <person name="Grigoriev I.V."/>
        </authorList>
    </citation>
    <scope>NUCLEOTIDE SEQUENCE</scope>
    <source>
        <strain evidence="5">TFB9207</strain>
    </source>
</reference>
<dbReference type="InterPro" id="IPR015943">
    <property type="entry name" value="WD40/YVTN_repeat-like_dom_sf"/>
</dbReference>
<evidence type="ECO:0000256" key="2">
    <source>
        <dbReference type="ARBA" id="ARBA00022737"/>
    </source>
</evidence>
<name>A0AA38NXN2_9AGAR</name>
<dbReference type="InterPro" id="IPR019775">
    <property type="entry name" value="WD40_repeat_CS"/>
</dbReference>
<evidence type="ECO:0000256" key="3">
    <source>
        <dbReference type="PROSITE-ProRule" id="PRU00221"/>
    </source>
</evidence>
<evidence type="ECO:0000313" key="6">
    <source>
        <dbReference type="Proteomes" id="UP001163846"/>
    </source>
</evidence>
<dbReference type="SUPFAM" id="SSF52540">
    <property type="entry name" value="P-loop containing nucleoside triphosphate hydrolases"/>
    <property type="match status" value="1"/>
</dbReference>
<feature type="repeat" description="WD" evidence="3">
    <location>
        <begin position="913"/>
        <end position="954"/>
    </location>
</feature>
<dbReference type="InterPro" id="IPR020472">
    <property type="entry name" value="WD40_PAC1"/>
</dbReference>
<accession>A0AA38NXN2</accession>
<dbReference type="Gene3D" id="3.40.50.300">
    <property type="entry name" value="P-loop containing nucleotide triphosphate hydrolases"/>
    <property type="match status" value="1"/>
</dbReference>
<feature type="repeat" description="WD" evidence="3">
    <location>
        <begin position="1039"/>
        <end position="1080"/>
    </location>
</feature>
<dbReference type="InterPro" id="IPR056884">
    <property type="entry name" value="NPHP3-like_N"/>
</dbReference>
<dbReference type="Proteomes" id="UP001163846">
    <property type="component" value="Unassembled WGS sequence"/>
</dbReference>
<dbReference type="PROSITE" id="PS00678">
    <property type="entry name" value="WD_REPEATS_1"/>
    <property type="match status" value="4"/>
</dbReference>
<proteinExistence type="predicted"/>
<feature type="repeat" description="WD" evidence="3">
    <location>
        <begin position="618"/>
        <end position="659"/>
    </location>
</feature>
<dbReference type="PRINTS" id="PR00320">
    <property type="entry name" value="GPROTEINBRPT"/>
</dbReference>
<comment type="caution">
    <text evidence="5">The sequence shown here is derived from an EMBL/GenBank/DDBJ whole genome shotgun (WGS) entry which is preliminary data.</text>
</comment>
<dbReference type="GO" id="GO:1990234">
    <property type="term" value="C:transferase complex"/>
    <property type="evidence" value="ECO:0007669"/>
    <property type="project" value="UniProtKB-ARBA"/>
</dbReference>
<feature type="repeat" description="WD" evidence="3">
    <location>
        <begin position="1081"/>
        <end position="1113"/>
    </location>
</feature>
<dbReference type="PROSITE" id="PS50082">
    <property type="entry name" value="WD_REPEATS_2"/>
    <property type="match status" value="9"/>
</dbReference>
<dbReference type="PROSITE" id="PS50294">
    <property type="entry name" value="WD_REPEATS_REGION"/>
    <property type="match status" value="9"/>
</dbReference>
<dbReference type="CDD" id="cd00200">
    <property type="entry name" value="WD40"/>
    <property type="match status" value="2"/>
</dbReference>
<dbReference type="PANTHER" id="PTHR22847:SF637">
    <property type="entry name" value="WD REPEAT DOMAIN 5B"/>
    <property type="match status" value="1"/>
</dbReference>
<keyword evidence="2" id="KW-0677">Repeat</keyword>
<dbReference type="Pfam" id="PF00400">
    <property type="entry name" value="WD40"/>
    <property type="match status" value="11"/>
</dbReference>
<dbReference type="InterPro" id="IPR007111">
    <property type="entry name" value="NACHT_NTPase"/>
</dbReference>
<dbReference type="Gene3D" id="2.130.10.10">
    <property type="entry name" value="YVTN repeat-like/Quinoprotein amine dehydrogenase"/>
    <property type="match status" value="4"/>
</dbReference>
<evidence type="ECO:0000259" key="4">
    <source>
        <dbReference type="PROSITE" id="PS50837"/>
    </source>
</evidence>
<dbReference type="PROSITE" id="PS50837">
    <property type="entry name" value="NACHT"/>
    <property type="match status" value="1"/>
</dbReference>
<feature type="repeat" description="WD" evidence="3">
    <location>
        <begin position="1122"/>
        <end position="1163"/>
    </location>
</feature>
<feature type="repeat" description="WD" evidence="3">
    <location>
        <begin position="869"/>
        <end position="910"/>
    </location>
</feature>
<feature type="repeat" description="WD" evidence="3">
    <location>
        <begin position="660"/>
        <end position="701"/>
    </location>
</feature>
<dbReference type="AlphaFoldDB" id="A0AA38NXN2"/>
<protein>
    <submittedName>
        <fullName evidence="5">WD40-repeat-containing domain protein</fullName>
    </submittedName>
</protein>
<dbReference type="EMBL" id="MU806931">
    <property type="protein sequence ID" value="KAJ3832524.1"/>
    <property type="molecule type" value="Genomic_DNA"/>
</dbReference>
<feature type="domain" description="NACHT" evidence="4">
    <location>
        <begin position="67"/>
        <end position="213"/>
    </location>
</feature>
<dbReference type="SUPFAM" id="SSF50978">
    <property type="entry name" value="WD40 repeat-like"/>
    <property type="match status" value="2"/>
</dbReference>
<dbReference type="InterPro" id="IPR001680">
    <property type="entry name" value="WD40_rpt"/>
</dbReference>
<dbReference type="InterPro" id="IPR036322">
    <property type="entry name" value="WD40_repeat_dom_sf"/>
</dbReference>
<gene>
    <name evidence="5" type="ORF">F5878DRAFT_455212</name>
</gene>
<keyword evidence="6" id="KW-1185">Reference proteome</keyword>
<evidence type="ECO:0000256" key="1">
    <source>
        <dbReference type="ARBA" id="ARBA00022574"/>
    </source>
</evidence>
<dbReference type="InterPro" id="IPR027417">
    <property type="entry name" value="P-loop_NTPase"/>
</dbReference>
<organism evidence="5 6">
    <name type="scientific">Lentinula raphanica</name>
    <dbReference type="NCBI Taxonomy" id="153919"/>
    <lineage>
        <taxon>Eukaryota</taxon>
        <taxon>Fungi</taxon>
        <taxon>Dikarya</taxon>
        <taxon>Basidiomycota</taxon>
        <taxon>Agaricomycotina</taxon>
        <taxon>Agaricomycetes</taxon>
        <taxon>Agaricomycetidae</taxon>
        <taxon>Agaricales</taxon>
        <taxon>Marasmiineae</taxon>
        <taxon>Omphalotaceae</taxon>
        <taxon>Lentinula</taxon>
    </lineage>
</organism>
<dbReference type="Pfam" id="PF24883">
    <property type="entry name" value="NPHP3_N"/>
    <property type="match status" value="1"/>
</dbReference>
<dbReference type="PANTHER" id="PTHR22847">
    <property type="entry name" value="WD40 REPEAT PROTEIN"/>
    <property type="match status" value="1"/>
</dbReference>
<sequence>MKTTNQTLRVELLSRAQIELVDSLPHAQARYDAASRSSASSCLEGTRVELLRTIREWVHTNDVQKPRIFWLCGLAGTGKSTIAQTIAEELDTSHTLGATFFFSRNSAECSNALLVFSTIARQLALAIPEFGARIAEAIEANRDAGKLVMNAQLEKLIIEPLRSVTNPPDQTVIVIDALDECSDRKLAQDILILFAGKICTLPFPLTIFITSRSEMHIKSKFDTPILRPISRPFILHDIEQSIVGGDIELYLRQKMKEIGEASLIEKEWPSNEAIIILRDRARGLFIYAATAVKFVADEFVDNPKDQLNIILNRTVSSDQSSPFADIDKLYLQVLESSLPQGGQLNLTLIQRFQEIVGTIVLLMDPLPLAALEDFLGVASGTAHSALKFLHSLIVVPKSSTEPIHIIHPSFHDFLVEHGRCPDHRFALDAPLHHERLAVRCLEIMIFHLKRNICGLDDTTQLNREVENLAALRSRFIPAHLIYACSYWGLHLSKSRPSPTSDHLLMLLRQFVDSKLLYWLEVLSLQNIMDAALPAIGHAQVWYSISSDTDETSALLNDVQRFTVEFFEPIKEGAGQIYHSALCLSPPCTLTTQYKLEIMQGISFIKGGQHTWGPCLRAMPGHKGMINSISCSPDGKFLVSGSCDRTIRVWDAVSGSTLATLMGHTQYVRYAEFSPDGERIISASDDKTIRVWEPTTGANFHILSGHEASVYTAKFSPDGTLILSASIDKSVRVWNSETGQVLAILQGDYSILDASFDPLAQAVVVGDTGGRVALWNWQHDMTSSFIHCHANGVTKVHFNHDGTQIASCSYDRTATVITTSGNVLCTMHCPGTSAARFYDAVFSADQTHIWTSDHFMRCWNIGTGEAEVSFNTQGGAIKSLAFFPGHQQVALGMIDNSVRIWDIDLAISTNTIDEDDHKEGIQQLLLSQDSQYVISTSYDGTARIWNMENGSLIHILNHPIGSHVLCVCLDKDGSQIASGADKLICIWTASGTYVATLEGHTSSVLAVSFSPTQDHLASGAGGDDNTLRIWNLQDQTTLWICSHQGAVMCLLYSPDGSNVVTGSTDSVVRMWDPSTGTEAKLMHEHITWVTAIACSPDGRFLAAGSYDGMIIVWNFAGEIIKTCSGHTDRISYLVFTADSLGIISRSMDHTIHFWSISSSTVDNAIPHFNLQTTPASAIVDIQGWLRMYSPNGTSRRLCWIPPNFRPSSVGDCYDAITKSIIIGNQSGKVLIIRIMLEEDS</sequence>
<feature type="repeat" description="WD" evidence="3">
    <location>
        <begin position="702"/>
        <end position="743"/>
    </location>
</feature>
<keyword evidence="1 3" id="KW-0853">WD repeat</keyword>
<dbReference type="SMART" id="SM00320">
    <property type="entry name" value="WD40"/>
    <property type="match status" value="13"/>
</dbReference>